<keyword evidence="2" id="KW-1003">Cell membrane</keyword>
<keyword evidence="10" id="KW-1185">Reference proteome</keyword>
<feature type="domain" description="ABC3 transporter permease C-terminal" evidence="8">
    <location>
        <begin position="253"/>
        <end position="373"/>
    </location>
</feature>
<evidence type="ECO:0000256" key="7">
    <source>
        <dbReference type="SAM" id="Phobius"/>
    </source>
</evidence>
<dbReference type="EMBL" id="CP094970">
    <property type="protein sequence ID" value="UYM07380.1"/>
    <property type="molecule type" value="Genomic_DNA"/>
</dbReference>
<feature type="transmembrane region" description="Helical" evidence="7">
    <location>
        <begin position="419"/>
        <end position="445"/>
    </location>
</feature>
<comment type="subcellular location">
    <subcellularLocation>
        <location evidence="1">Cell membrane</location>
        <topology evidence="1">Multi-pass membrane protein</topology>
    </subcellularLocation>
</comment>
<feature type="transmembrane region" description="Helical" evidence="7">
    <location>
        <begin position="293"/>
        <end position="319"/>
    </location>
</feature>
<evidence type="ECO:0000256" key="3">
    <source>
        <dbReference type="ARBA" id="ARBA00022692"/>
    </source>
</evidence>
<evidence type="ECO:0000313" key="10">
    <source>
        <dbReference type="Proteomes" id="UP001164390"/>
    </source>
</evidence>
<dbReference type="Pfam" id="PF02687">
    <property type="entry name" value="FtsX"/>
    <property type="match status" value="2"/>
</dbReference>
<dbReference type="AlphaFoldDB" id="A0AA46YLW4"/>
<evidence type="ECO:0000313" key="9">
    <source>
        <dbReference type="EMBL" id="UYM07380.1"/>
    </source>
</evidence>
<dbReference type="Proteomes" id="UP001164390">
    <property type="component" value="Chromosome"/>
</dbReference>
<evidence type="ECO:0000256" key="5">
    <source>
        <dbReference type="ARBA" id="ARBA00023136"/>
    </source>
</evidence>
<reference evidence="9" key="1">
    <citation type="submission" date="2022-01" db="EMBL/GenBank/DDBJ databases">
        <title>Nocardioidaceae gen. sp. A5X3R13.</title>
        <authorList>
            <person name="Lopez Marin M.A."/>
            <person name="Uhlik O."/>
        </authorList>
    </citation>
    <scope>NUCLEOTIDE SEQUENCE</scope>
    <source>
        <strain evidence="9">A5X3R13</strain>
    </source>
</reference>
<feature type="transmembrane region" description="Helical" evidence="7">
    <location>
        <begin position="473"/>
        <end position="493"/>
    </location>
</feature>
<feature type="transmembrane region" description="Helical" evidence="7">
    <location>
        <begin position="393"/>
        <end position="413"/>
    </location>
</feature>
<keyword evidence="5 7" id="KW-0472">Membrane</keyword>
<dbReference type="PANTHER" id="PTHR30287">
    <property type="entry name" value="MEMBRANE COMPONENT OF PREDICTED ABC SUPERFAMILY METABOLITE UPTAKE TRANSPORTER"/>
    <property type="match status" value="1"/>
</dbReference>
<feature type="transmembrane region" description="Helical" evidence="7">
    <location>
        <begin position="252"/>
        <end position="273"/>
    </location>
</feature>
<dbReference type="PRINTS" id="PR00173">
    <property type="entry name" value="EDTRNSPORT"/>
</dbReference>
<dbReference type="InterPro" id="IPR038766">
    <property type="entry name" value="Membrane_comp_ABC_pdt"/>
</dbReference>
<proteinExistence type="predicted"/>
<evidence type="ECO:0000256" key="2">
    <source>
        <dbReference type="ARBA" id="ARBA00022475"/>
    </source>
</evidence>
<keyword evidence="4 7" id="KW-1133">Transmembrane helix</keyword>
<name>A0AA46YLW4_9ACTN</name>
<accession>A0AA46YLW4</accession>
<gene>
    <name evidence="9" type="ORF">L0C25_10025</name>
</gene>
<evidence type="ECO:0000256" key="1">
    <source>
        <dbReference type="ARBA" id="ARBA00004651"/>
    </source>
</evidence>
<dbReference type="RefSeq" id="WP_271636354.1">
    <property type="nucleotide sequence ID" value="NZ_CP094970.1"/>
</dbReference>
<protein>
    <submittedName>
        <fullName evidence="9">ABC transporter permease</fullName>
    </submittedName>
</protein>
<feature type="domain" description="ABC3 transporter permease C-terminal" evidence="8">
    <location>
        <begin position="703"/>
        <end position="814"/>
    </location>
</feature>
<sequence length="823" mass="84352">MPWLAWQTIRAHRTGFVAAFVAVLCGSALITACGLLVESGVRGGMEPERYASAPIVVTSPQALPVVEDIDLQFAEHSRLPESKLADIASVDGVRTAIGDVTVRGGLRTPDGTTGADVHGWSSAPLDGAELTDGRPPHGDRDVVLAEGLGAQVGETVEIEIGGVTTEYHVVGLTGSGGEAFVTDAGVRALSGHPDAVDAAAVLPEPGTDPGDLASRIEGAVPQVHVSTGDDRAEAEVVDLGGARSYLVQIGTAFGGTLMLIVLIVVASTLGLSVQQRRREFALLRAIAATPRQVYRLIGAEAVLVAAVAAALGTLPGIGLSRWLRHVLVDLGLVPADFDFVMGPLPVVAAVASCVVAAWLAGIIAARRANRISPVEALRTAAAEPARLGRIRLVIGWLAIAAGATLGLVVPLAVGGPTALGGAAGSVLLLVIGVALVGPLLLTATVRGLARLGFRRSTAGWLADANARAHARRLGTATTPLVMGIALAAVQLFGMTTTANAADGQLDDGLIADNVLVAPDGIAPEVVDAAREVRGASVTPVAQTQVLVTYDELGDPVTEPFPAQGVSPTRLDANQDLDVRSGDLSRLADGTVALSRYAADAFGASIGSHVEMHLGDGTPYDARVVAIYDRGLGFGDVTLPDDVVRSATTSGLNDYVLVSGADHDELAAALEPYDDVAITERDAFATAQIDGQSGDETLGLVLNLALLAFIGIAVVNLLVLATAARVREFALLRLVGARPNQVRAMMRRETVIIIVAAVVAGTLAALPPLIGFSVALTGSVVPSTPSAIYLTIVAIAVALGWCSIGLPTRFALRDDPKAALGVGE</sequence>
<feature type="transmembrane region" description="Helical" evidence="7">
    <location>
        <begin position="750"/>
        <end position="774"/>
    </location>
</feature>
<dbReference type="KEGG" id="sgrg:L0C25_10025"/>
<feature type="transmembrane region" description="Helical" evidence="7">
    <location>
        <begin position="699"/>
        <end position="723"/>
    </location>
</feature>
<keyword evidence="3 7" id="KW-0812">Transmembrane</keyword>
<dbReference type="InterPro" id="IPR003838">
    <property type="entry name" value="ABC3_permease_C"/>
</dbReference>
<dbReference type="PANTHER" id="PTHR30287:SF1">
    <property type="entry name" value="INNER MEMBRANE PROTEIN"/>
    <property type="match status" value="1"/>
</dbReference>
<evidence type="ECO:0000256" key="6">
    <source>
        <dbReference type="SAM" id="MobiDB-lite"/>
    </source>
</evidence>
<organism evidence="9 10">
    <name type="scientific">Solicola gregarius</name>
    <dbReference type="NCBI Taxonomy" id="2908642"/>
    <lineage>
        <taxon>Bacteria</taxon>
        <taxon>Bacillati</taxon>
        <taxon>Actinomycetota</taxon>
        <taxon>Actinomycetes</taxon>
        <taxon>Propionibacteriales</taxon>
        <taxon>Nocardioidaceae</taxon>
        <taxon>Solicola</taxon>
    </lineage>
</organism>
<feature type="transmembrane region" description="Helical" evidence="7">
    <location>
        <begin position="339"/>
        <end position="365"/>
    </location>
</feature>
<evidence type="ECO:0000259" key="8">
    <source>
        <dbReference type="Pfam" id="PF02687"/>
    </source>
</evidence>
<dbReference type="GO" id="GO:0005886">
    <property type="term" value="C:plasma membrane"/>
    <property type="evidence" value="ECO:0007669"/>
    <property type="project" value="UniProtKB-SubCell"/>
</dbReference>
<evidence type="ECO:0000256" key="4">
    <source>
        <dbReference type="ARBA" id="ARBA00022989"/>
    </source>
</evidence>
<feature type="transmembrane region" description="Helical" evidence="7">
    <location>
        <begin position="786"/>
        <end position="806"/>
    </location>
</feature>
<feature type="region of interest" description="Disordered" evidence="6">
    <location>
        <begin position="104"/>
        <end position="138"/>
    </location>
</feature>